<gene>
    <name evidence="3" type="ORF">SMALB_7383</name>
    <name evidence="4" type="ORF">SMALB_7449</name>
</gene>
<protein>
    <submittedName>
        <fullName evidence="4">Transposase IS4 family protein</fullName>
    </submittedName>
</protein>
<dbReference type="EMBL" id="JAALLH010000001">
    <property type="protein sequence ID" value="NIY69331.1"/>
    <property type="molecule type" value="Genomic_DNA"/>
</dbReference>
<dbReference type="PANTHER" id="PTHR35604:SF2">
    <property type="entry name" value="TRANSPOSASE INSH FOR INSERTION SEQUENCE ELEMENT IS5A-RELATED"/>
    <property type="match status" value="1"/>
</dbReference>
<name>A0A7X5X9V0_STRMQ</name>
<dbReference type="Pfam" id="PF05598">
    <property type="entry name" value="DUF772"/>
    <property type="match status" value="1"/>
</dbReference>
<dbReference type="Pfam" id="PF13751">
    <property type="entry name" value="DDE_Tnp_1_6"/>
    <property type="match status" value="1"/>
</dbReference>
<organism evidence="4 5">
    <name type="scientific">Streptomyces malaysiensis</name>
    <dbReference type="NCBI Taxonomy" id="92644"/>
    <lineage>
        <taxon>Bacteria</taxon>
        <taxon>Bacillati</taxon>
        <taxon>Actinomycetota</taxon>
        <taxon>Actinomycetes</taxon>
        <taxon>Kitasatosporales</taxon>
        <taxon>Streptomycetaceae</taxon>
        <taxon>Streptomyces</taxon>
        <taxon>Streptomyces violaceusniger group</taxon>
    </lineage>
</organism>
<dbReference type="InterPro" id="IPR025668">
    <property type="entry name" value="Tnp_DDE_dom"/>
</dbReference>
<comment type="caution">
    <text evidence="4">The sequence shown here is derived from an EMBL/GenBank/DDBJ whole genome shotgun (WGS) entry which is preliminary data.</text>
</comment>
<evidence type="ECO:0000313" key="4">
    <source>
        <dbReference type="EMBL" id="NIY69331.1"/>
    </source>
</evidence>
<dbReference type="PANTHER" id="PTHR35604">
    <property type="entry name" value="TRANSPOSASE INSH FOR INSERTION SEQUENCE ELEMENT IS5A-RELATED"/>
    <property type="match status" value="1"/>
</dbReference>
<sequence>MEGLSDRQAATAVRDRIAWKYLLGLELTDPGFDFSVLSEFRARLLTGSAERRVLTRILAVCQEAGLLERGGPVRTDSTHVLAAVRTLNRLELIGETVRAALNALAVAAPRWLAGWMPPDWAERYGHRVENYRLPQKAAERAAYVQKVGADGAVVLAMATSTDTPGWLAQVEAVTVLRKVWQQQFETAADGTLRWREAKELPPSKDRIASPYDVECRYALKRTTAWTGYKGHVTEYCGPDRPHLITDAETTNAARSDQRAVQRIHQRLEKRDLLPDEHLADTNYMSAQVMLAQARDHGVQLTGPVPPDTSRQAMAGEGFDISAFTIDWHAHTATCPQGATAGSWREQQDSRGHDVIRIRFPDRTCAICPVRAKCTRRTSGPRDLVVRPQAEHETLQRARHDQTTEEWKNHYHRRAGIEGTLSQAVRRPGLRRSRYPGLRKTGLQLLLTVAAIDLIRIDAWLTETPLARTRTAPLAALPEAA</sequence>
<reference evidence="4 5" key="1">
    <citation type="submission" date="2020-02" db="EMBL/GenBank/DDBJ databases">
        <title>Streptomyces malaysiensis DSM14702 (JHCC583434, PFL_A843) Genome sequencing and assembly.</title>
        <authorList>
            <person name="Samborskyy M."/>
        </authorList>
    </citation>
    <scope>NUCLEOTIDE SEQUENCE [LARGE SCALE GENOMIC DNA]</scope>
    <source>
        <strain evidence="4 5">DSM 14702</strain>
    </source>
</reference>
<dbReference type="Proteomes" id="UP000536624">
    <property type="component" value="Unassembled WGS sequence"/>
</dbReference>
<dbReference type="InterPro" id="IPR047629">
    <property type="entry name" value="IS1182_transpos"/>
</dbReference>
<feature type="domain" description="Transposase DDE" evidence="2">
    <location>
        <begin position="333"/>
        <end position="456"/>
    </location>
</feature>
<dbReference type="AlphaFoldDB" id="A0A7X5X9V0"/>
<feature type="domain" description="Transposase InsH N-terminal" evidence="1">
    <location>
        <begin position="1"/>
        <end position="43"/>
    </location>
</feature>
<proteinExistence type="predicted"/>
<evidence type="ECO:0000259" key="1">
    <source>
        <dbReference type="Pfam" id="PF05598"/>
    </source>
</evidence>
<dbReference type="EMBL" id="JAALLH010000001">
    <property type="protein sequence ID" value="NIY69274.1"/>
    <property type="molecule type" value="Genomic_DNA"/>
</dbReference>
<evidence type="ECO:0000313" key="5">
    <source>
        <dbReference type="Proteomes" id="UP000536624"/>
    </source>
</evidence>
<accession>A0A7X5X9V0</accession>
<evidence type="ECO:0000259" key="2">
    <source>
        <dbReference type="Pfam" id="PF13751"/>
    </source>
</evidence>
<evidence type="ECO:0000313" key="3">
    <source>
        <dbReference type="EMBL" id="NIY69274.1"/>
    </source>
</evidence>
<dbReference type="InterPro" id="IPR008490">
    <property type="entry name" value="Transposase_InsH_N"/>
</dbReference>
<dbReference type="NCBIfam" id="NF033551">
    <property type="entry name" value="transpos_IS1182"/>
    <property type="match status" value="1"/>
</dbReference>